<dbReference type="PANTHER" id="PTHR44858">
    <property type="entry name" value="TETRATRICOPEPTIDE REPEAT PROTEIN 6"/>
    <property type="match status" value="1"/>
</dbReference>
<dbReference type="Gene3D" id="3.30.2310.20">
    <property type="entry name" value="RelE-like"/>
    <property type="match status" value="1"/>
</dbReference>
<dbReference type="InterPro" id="IPR019734">
    <property type="entry name" value="TPR_rpt"/>
</dbReference>
<organism evidence="10 11">
    <name type="scientific">Okeania hirsuta</name>
    <dbReference type="NCBI Taxonomy" id="1458930"/>
    <lineage>
        <taxon>Bacteria</taxon>
        <taxon>Bacillati</taxon>
        <taxon>Cyanobacteriota</taxon>
        <taxon>Cyanophyceae</taxon>
        <taxon>Oscillatoriophycideae</taxon>
        <taxon>Oscillatoriales</taxon>
        <taxon>Microcoleaceae</taxon>
        <taxon>Okeania</taxon>
    </lineage>
</organism>
<dbReference type="SUPFAM" id="SSF143011">
    <property type="entry name" value="RelE-like"/>
    <property type="match status" value="1"/>
</dbReference>
<dbReference type="Gene3D" id="3.40.50.300">
    <property type="entry name" value="P-loop containing nucleotide triphosphate hydrolases"/>
    <property type="match status" value="2"/>
</dbReference>
<dbReference type="GO" id="GO:0005524">
    <property type="term" value="F:ATP binding"/>
    <property type="evidence" value="ECO:0007669"/>
    <property type="project" value="UniProtKB-UniRule"/>
</dbReference>
<dbReference type="PROSITE" id="PS51198">
    <property type="entry name" value="UVRD_HELICASE_ATP_BIND"/>
    <property type="match status" value="1"/>
</dbReference>
<keyword evidence="1" id="KW-0677">Repeat</keyword>
<feature type="repeat" description="TPR" evidence="7">
    <location>
        <begin position="1233"/>
        <end position="1266"/>
    </location>
</feature>
<dbReference type="PROSITE" id="PS50005">
    <property type="entry name" value="TPR"/>
    <property type="match status" value="15"/>
</dbReference>
<dbReference type="SMART" id="SM00028">
    <property type="entry name" value="TPR"/>
    <property type="match status" value="18"/>
</dbReference>
<feature type="repeat" description="TPR" evidence="7">
    <location>
        <begin position="995"/>
        <end position="1028"/>
    </location>
</feature>
<dbReference type="InterPro" id="IPR050498">
    <property type="entry name" value="Ycf3"/>
</dbReference>
<dbReference type="Pfam" id="PF13432">
    <property type="entry name" value="TPR_16"/>
    <property type="match status" value="2"/>
</dbReference>
<keyword evidence="3 8" id="KW-0378">Hydrolase</keyword>
<dbReference type="InterPro" id="IPR035093">
    <property type="entry name" value="RelE/ParE_toxin_dom_sf"/>
</dbReference>
<comment type="caution">
    <text evidence="10">The sequence shown here is derived from an EMBL/GenBank/DDBJ whole genome shotgun (WGS) entry which is preliminary data.</text>
</comment>
<evidence type="ECO:0000256" key="4">
    <source>
        <dbReference type="ARBA" id="ARBA00022803"/>
    </source>
</evidence>
<feature type="domain" description="UvrD-like helicase ATP-binding" evidence="9">
    <location>
        <begin position="194"/>
        <end position="482"/>
    </location>
</feature>
<keyword evidence="11" id="KW-1185">Reference proteome</keyword>
<name>A0A3N6PCA2_9CYAN</name>
<dbReference type="PANTHER" id="PTHR44858:SF1">
    <property type="entry name" value="UDP-N-ACETYLGLUCOSAMINE--PEPTIDE N-ACETYLGLUCOSAMINYLTRANSFERASE SPINDLY-RELATED"/>
    <property type="match status" value="1"/>
</dbReference>
<evidence type="ECO:0000256" key="3">
    <source>
        <dbReference type="ARBA" id="ARBA00022801"/>
    </source>
</evidence>
<feature type="repeat" description="TPR" evidence="7">
    <location>
        <begin position="1301"/>
        <end position="1334"/>
    </location>
</feature>
<feature type="repeat" description="TPR" evidence="7">
    <location>
        <begin position="1063"/>
        <end position="1096"/>
    </location>
</feature>
<gene>
    <name evidence="10" type="ORF">D5R40_12595</name>
</gene>
<dbReference type="PROSITE" id="PS50293">
    <property type="entry name" value="TPR_REGION"/>
    <property type="match status" value="7"/>
</dbReference>
<feature type="repeat" description="TPR" evidence="7">
    <location>
        <begin position="1165"/>
        <end position="1198"/>
    </location>
</feature>
<dbReference type="Proteomes" id="UP000269154">
    <property type="component" value="Unassembled WGS sequence"/>
</dbReference>
<keyword evidence="6 8" id="KW-0067">ATP-binding</keyword>
<feature type="binding site" evidence="8">
    <location>
        <begin position="215"/>
        <end position="222"/>
    </location>
    <ligand>
        <name>ATP</name>
        <dbReference type="ChEBI" id="CHEBI:30616"/>
    </ligand>
</feature>
<evidence type="ECO:0000256" key="1">
    <source>
        <dbReference type="ARBA" id="ARBA00022737"/>
    </source>
</evidence>
<dbReference type="GO" id="GO:0016787">
    <property type="term" value="F:hydrolase activity"/>
    <property type="evidence" value="ECO:0007669"/>
    <property type="project" value="UniProtKB-UniRule"/>
</dbReference>
<proteinExistence type="predicted"/>
<dbReference type="InterPro" id="IPR011990">
    <property type="entry name" value="TPR-like_helical_dom_sf"/>
</dbReference>
<evidence type="ECO:0000259" key="9">
    <source>
        <dbReference type="PROSITE" id="PS51198"/>
    </source>
</evidence>
<feature type="repeat" description="TPR" evidence="7">
    <location>
        <begin position="961"/>
        <end position="994"/>
    </location>
</feature>
<dbReference type="InterPro" id="IPR014016">
    <property type="entry name" value="UvrD-like_ATP-bd"/>
</dbReference>
<keyword evidence="5 8" id="KW-0347">Helicase</keyword>
<dbReference type="EMBL" id="RCBY01000059">
    <property type="protein sequence ID" value="RQH43617.1"/>
    <property type="molecule type" value="Genomic_DNA"/>
</dbReference>
<evidence type="ECO:0000256" key="5">
    <source>
        <dbReference type="ARBA" id="ARBA00022806"/>
    </source>
</evidence>
<accession>A0A3N6PCA2</accession>
<feature type="repeat" description="TPR" evidence="7">
    <location>
        <begin position="1097"/>
        <end position="1130"/>
    </location>
</feature>
<dbReference type="GO" id="GO:0009279">
    <property type="term" value="C:cell outer membrane"/>
    <property type="evidence" value="ECO:0007669"/>
    <property type="project" value="TreeGrafter"/>
</dbReference>
<dbReference type="GO" id="GO:0004386">
    <property type="term" value="F:helicase activity"/>
    <property type="evidence" value="ECO:0007669"/>
    <property type="project" value="UniProtKB-UniRule"/>
</dbReference>
<dbReference type="SUPFAM" id="SSF52540">
    <property type="entry name" value="P-loop containing nucleoside triphosphate hydrolases"/>
    <property type="match status" value="1"/>
</dbReference>
<dbReference type="GO" id="GO:0046813">
    <property type="term" value="P:receptor-mediated virion attachment to host cell"/>
    <property type="evidence" value="ECO:0007669"/>
    <property type="project" value="TreeGrafter"/>
</dbReference>
<sequence length="1424" mass="164160">MLLPAVLHPDIVEFLRKDVESNLQKKVWECIKKLKQQKFDGGLRVKKLKGINKRVWEARINSASRLIFTYNKSSQPETGKMQVYLVIQDICVDHDDVSRRAKARNKSPDSEWLETEEIEVVLETSDFKNLDNYADGNNQYSAAEKTKIDIVEALELELNSDLTDDELLGNIQWRVLESETEWQKAIIEQNTDLPLKLTAEEYELARLSGNLLLNGSAGTGKTTVALYRMLQKREYNNSGKRLYIAYNHLLVNNAEEQFYKIVADSELEKAENNQISQIIFEFKNLQELCLEIMSSYHQEYHYQNEVNYQVFSGMYKAHPRKKQYPTSLVWEEIRSAIKGKQLSITEYLLSEKAYEEISKNSMTCLEERHRREIYKIATWYQKKLQKEKLYDEIDLVRQVLKLIENNYSEKYDLIVCDEVQDLTEIQLELLFKLVNPNGNLFFAGDSYQMISPSGFQWEKLKHKFYPHRKVDRQTLKFNFRSVGSLVNLANQLLKLRSRYLAEPTGSYSITNSSKGQLARTISADYQTLIKTLKETSLYPGDAILVRQESDKEKIRAELNSSFVFTIEEIKGLEFDTVFLVEFFQPTKKLWGKVIRGGLLKEKEKPAFQLELNLLYVAITRASRILNIWESQLSALWQEPEFQGLFQSIIPELVRSDRVNPSSETWHKQGEYYLKAGFYQQAKECFTKSGDLTLEKQAQAKLLIQKQAYDEAAKIFVELREWQEAALLFEKLKKWQEAAKCWVKIGENQRQKICEAYNLEVNLKWLAAAKKWEELENFANSKRCKMNIPEKKAEYQAIEFEEKKQWLKAAYEYDLAKIPQKAALCRAKEFENKKQWEKAITQYQIAGMEEKAKKCRLRGVNELHKQGLIKLQKRDNTGAIENYNRAIILDPNNHQFYKNKGIAMAQLGNLKAAIANFHKALKLEPKDLQNYHNLGATYAELGKLNQAINLFSQALKFNPQDSQIYHNLGVVHFKAGDPQGAIADYDRAIKFNPTKIEAYYNRGIARRSLGDRQGAIDDFTTLLKLNPQVVDAYTQRGAVKFDMKDIKGAIADFNEAIKLNPKHPEAIYNRAIVRRVMRDNNGSLEDFNQVIQINPNYVDAYIKRGIVRFDLGEHRGALEDLNRAIQLQPKNAEAFYHRGNTKRSLGNFPGAVADFQTAIHLNSQYHQAYNDLGIVRLKMGDIKGAMKDFEAAIQINPNYAEGHNNRGFTKFRLGDIKGAMKDFEIALQINPNYAEAHNNLGNARFQAGDFQGAIDDFGQTLSINPNYVPAYNNRGLARLKLGGFSEAIADCQAALKINPNYGLAYYNLGLIHCEMGDLQQAILDYNEVLKLYPRKIDAYINRGLIYMKLKDYAQAVKDQSSALDINPNLGHAYSFRSEGYMKLGNFQAALDDLHKAAEIYQKQGKRQEYEKIIKTIDSIKDEHDP</sequence>
<reference evidence="10 11" key="1">
    <citation type="journal article" date="2018" name="ACS Chem. Biol.">
        <title>Ketoreductase domain dysfunction expands chemodiversity: malyngamide biosynthesis in the cyanobacterium Okeania hirsuta.</title>
        <authorList>
            <person name="Moss N.A."/>
            <person name="Leao T."/>
            <person name="Rankin M."/>
            <person name="McCullough T.M."/>
            <person name="Qu P."/>
            <person name="Korobeynikov A."/>
            <person name="Smith J.L."/>
            <person name="Gerwick L."/>
            <person name="Gerwick W.H."/>
        </authorList>
    </citation>
    <scope>NUCLEOTIDE SEQUENCE [LARGE SCALE GENOMIC DNA]</scope>
    <source>
        <strain evidence="10 11">PAB10Feb10-1</strain>
    </source>
</reference>
<evidence type="ECO:0000313" key="11">
    <source>
        <dbReference type="Proteomes" id="UP000269154"/>
    </source>
</evidence>
<feature type="repeat" description="TPR" evidence="7">
    <location>
        <begin position="1131"/>
        <end position="1164"/>
    </location>
</feature>
<protein>
    <submittedName>
        <fullName evidence="10">Tetratricopeptide repeat protein</fullName>
    </submittedName>
</protein>
<feature type="repeat" description="TPR" evidence="7">
    <location>
        <begin position="1029"/>
        <end position="1062"/>
    </location>
</feature>
<keyword evidence="4 7" id="KW-0802">TPR repeat</keyword>
<dbReference type="Pfam" id="PF00515">
    <property type="entry name" value="TPR_1"/>
    <property type="match status" value="3"/>
</dbReference>
<feature type="repeat" description="TPR" evidence="7">
    <location>
        <begin position="859"/>
        <end position="892"/>
    </location>
</feature>
<feature type="repeat" description="TPR" evidence="7">
    <location>
        <begin position="1267"/>
        <end position="1300"/>
    </location>
</feature>
<feature type="repeat" description="TPR" evidence="7">
    <location>
        <begin position="1335"/>
        <end position="1368"/>
    </location>
</feature>
<dbReference type="Pfam" id="PF00580">
    <property type="entry name" value="UvrD-helicase"/>
    <property type="match status" value="1"/>
</dbReference>
<dbReference type="Gene3D" id="1.25.40.10">
    <property type="entry name" value="Tetratricopeptide repeat domain"/>
    <property type="match status" value="6"/>
</dbReference>
<feature type="repeat" description="TPR" evidence="7">
    <location>
        <begin position="927"/>
        <end position="960"/>
    </location>
</feature>
<keyword evidence="2 8" id="KW-0547">Nucleotide-binding</keyword>
<feature type="repeat" description="TPR" evidence="7">
    <location>
        <begin position="893"/>
        <end position="926"/>
    </location>
</feature>
<evidence type="ECO:0000256" key="7">
    <source>
        <dbReference type="PROSITE-ProRule" id="PRU00339"/>
    </source>
</evidence>
<evidence type="ECO:0000256" key="6">
    <source>
        <dbReference type="ARBA" id="ARBA00022840"/>
    </source>
</evidence>
<feature type="repeat" description="TPR" evidence="7">
    <location>
        <begin position="1199"/>
        <end position="1232"/>
    </location>
</feature>
<dbReference type="OrthoDB" id="9787585at2"/>
<evidence type="ECO:0000256" key="2">
    <source>
        <dbReference type="ARBA" id="ARBA00022741"/>
    </source>
</evidence>
<dbReference type="RefSeq" id="WP_124154708.1">
    <property type="nucleotide sequence ID" value="NZ_CAWOLW010000545.1"/>
</dbReference>
<dbReference type="SUPFAM" id="SSF48452">
    <property type="entry name" value="TPR-like"/>
    <property type="match status" value="3"/>
</dbReference>
<dbReference type="InterPro" id="IPR027417">
    <property type="entry name" value="P-loop_NTPase"/>
</dbReference>
<evidence type="ECO:0000256" key="8">
    <source>
        <dbReference type="PROSITE-ProRule" id="PRU00560"/>
    </source>
</evidence>
<dbReference type="Pfam" id="PF13414">
    <property type="entry name" value="TPR_11"/>
    <property type="match status" value="3"/>
</dbReference>
<evidence type="ECO:0000313" key="10">
    <source>
        <dbReference type="EMBL" id="RQH43617.1"/>
    </source>
</evidence>
<dbReference type="Pfam" id="PF13181">
    <property type="entry name" value="TPR_8"/>
    <property type="match status" value="1"/>
</dbReference>